<name>A0A0J9E0V9_9RHOB</name>
<dbReference type="InterPro" id="IPR036264">
    <property type="entry name" value="Bact_exopeptidase_dim_dom"/>
</dbReference>
<dbReference type="InterPro" id="IPR017439">
    <property type="entry name" value="Amidohydrolase"/>
</dbReference>
<dbReference type="NCBIfam" id="TIGR01891">
    <property type="entry name" value="amidohydrolases"/>
    <property type="match status" value="1"/>
</dbReference>
<feature type="binding site" evidence="2">
    <location>
        <position position="101"/>
    </location>
    <ligand>
        <name>Mn(2+)</name>
        <dbReference type="ChEBI" id="CHEBI:29035"/>
        <label>2</label>
    </ligand>
</feature>
<keyword evidence="1 4" id="KW-0378">Hydrolase</keyword>
<dbReference type="SUPFAM" id="SSF53187">
    <property type="entry name" value="Zn-dependent exopeptidases"/>
    <property type="match status" value="1"/>
</dbReference>
<proteinExistence type="predicted"/>
<dbReference type="GO" id="GO:0019877">
    <property type="term" value="P:diaminopimelate biosynthetic process"/>
    <property type="evidence" value="ECO:0007669"/>
    <property type="project" value="UniProtKB-ARBA"/>
</dbReference>
<dbReference type="GO" id="GO:0046872">
    <property type="term" value="F:metal ion binding"/>
    <property type="evidence" value="ECO:0007669"/>
    <property type="project" value="UniProtKB-KW"/>
</dbReference>
<organism evidence="4 5">
    <name type="scientific">Candidatus Rhodobacter oscarellae</name>
    <dbReference type="NCBI Taxonomy" id="1675527"/>
    <lineage>
        <taxon>Bacteria</taxon>
        <taxon>Pseudomonadati</taxon>
        <taxon>Pseudomonadota</taxon>
        <taxon>Alphaproteobacteria</taxon>
        <taxon>Rhodobacterales</taxon>
        <taxon>Rhodobacter group</taxon>
        <taxon>Rhodobacter</taxon>
    </lineage>
</organism>
<dbReference type="OrthoDB" id="9777385at2"/>
<keyword evidence="5" id="KW-1185">Reference proteome</keyword>
<sequence>MAVEIPKDLVAQMTTWRQHLHRHPEFGFEEHQTAAFVAEELRGFGFDEVTTGVGGTGVVGTLRAGTGNRAIGFRADMDALRIEEQGARPYRSQAPGVMHACGHDGHTAMLLGAAKHLAEHRNFNGTIRFIFQPAEEWGQGMQAMLDDGLLTRFPMEEAYGLHNMPGMEVGSFATRPGAIMAAEDNFEIEITGSGGHASQPHVTSDALLAGCATVTALQSIVSRGTDPAELAVVSATEIRTDGTVNAIASNARILGDCRSFSPEISKSIETAMERIVAGTAAAHGCAAKLSYKRVFVPTINDPEMTQHAIATARALGPTDANTAPMGGSEDFARLTAQIPGNFIFIGNGDSAALHHPSYDFNDAALPHGAGYFARLARRRLPE</sequence>
<evidence type="ECO:0000256" key="2">
    <source>
        <dbReference type="PIRSR" id="PIRSR005962-1"/>
    </source>
</evidence>
<evidence type="ECO:0000256" key="1">
    <source>
        <dbReference type="ARBA" id="ARBA00022801"/>
    </source>
</evidence>
<dbReference type="Proteomes" id="UP000037178">
    <property type="component" value="Unassembled WGS sequence"/>
</dbReference>
<feature type="domain" description="Peptidase M20 dimerisation" evidence="3">
    <location>
        <begin position="186"/>
        <end position="277"/>
    </location>
</feature>
<comment type="caution">
    <text evidence="4">The sequence shown here is derived from an EMBL/GenBank/DDBJ whole genome shotgun (WGS) entry which is preliminary data.</text>
</comment>
<accession>A0A0J9E0V9</accession>
<keyword evidence="2" id="KW-0479">Metal-binding</keyword>
<dbReference type="CDD" id="cd05666">
    <property type="entry name" value="M20_Acy1-like"/>
    <property type="match status" value="1"/>
</dbReference>
<dbReference type="STRING" id="1675527.AIOL_001312"/>
<dbReference type="GO" id="GO:0050118">
    <property type="term" value="F:N-acetyldiaminopimelate deacetylase activity"/>
    <property type="evidence" value="ECO:0007669"/>
    <property type="project" value="UniProtKB-EC"/>
</dbReference>
<dbReference type="InterPro" id="IPR011650">
    <property type="entry name" value="Peptidase_M20_dimer"/>
</dbReference>
<dbReference type="PANTHER" id="PTHR11014">
    <property type="entry name" value="PEPTIDASE M20 FAMILY MEMBER"/>
    <property type="match status" value="1"/>
</dbReference>
<feature type="binding site" evidence="2">
    <location>
        <position position="354"/>
    </location>
    <ligand>
        <name>Mn(2+)</name>
        <dbReference type="ChEBI" id="CHEBI:29035"/>
        <label>2</label>
    </ligand>
</feature>
<feature type="binding site" evidence="2">
    <location>
        <position position="103"/>
    </location>
    <ligand>
        <name>Mn(2+)</name>
        <dbReference type="ChEBI" id="CHEBI:29035"/>
        <label>2</label>
    </ligand>
</feature>
<comment type="cofactor">
    <cofactor evidence="2">
        <name>Mn(2+)</name>
        <dbReference type="ChEBI" id="CHEBI:29035"/>
    </cofactor>
    <text evidence="2">The Mn(2+) ion enhances activity.</text>
</comment>
<dbReference type="Pfam" id="PF01546">
    <property type="entry name" value="Peptidase_M20"/>
    <property type="match status" value="1"/>
</dbReference>
<dbReference type="PIRSF" id="PIRSF005962">
    <property type="entry name" value="Pept_M20D_amidohydro"/>
    <property type="match status" value="1"/>
</dbReference>
<dbReference type="Pfam" id="PF07687">
    <property type="entry name" value="M20_dimer"/>
    <property type="match status" value="1"/>
</dbReference>
<dbReference type="PANTHER" id="PTHR11014:SF63">
    <property type="entry name" value="METALLOPEPTIDASE, PUTATIVE (AFU_ORTHOLOGUE AFUA_6G09600)-RELATED"/>
    <property type="match status" value="1"/>
</dbReference>
<dbReference type="Gene3D" id="3.40.630.10">
    <property type="entry name" value="Zn peptidases"/>
    <property type="match status" value="1"/>
</dbReference>
<protein>
    <submittedName>
        <fullName evidence="4">N-acetyl-L,L-diaminopimelate deacetylase</fullName>
        <ecNumber evidence="4">3.5.1.47</ecNumber>
    </submittedName>
</protein>
<gene>
    <name evidence="4" type="ORF">AIOL_001312</name>
</gene>
<dbReference type="EMBL" id="LFTY01000002">
    <property type="protein sequence ID" value="KMW56360.1"/>
    <property type="molecule type" value="Genomic_DNA"/>
</dbReference>
<feature type="binding site" evidence="2">
    <location>
        <position position="136"/>
    </location>
    <ligand>
        <name>Mn(2+)</name>
        <dbReference type="ChEBI" id="CHEBI:29035"/>
        <label>2</label>
    </ligand>
</feature>
<dbReference type="InterPro" id="IPR002933">
    <property type="entry name" value="Peptidase_M20"/>
</dbReference>
<feature type="binding site" evidence="2">
    <location>
        <position position="162"/>
    </location>
    <ligand>
        <name>Mn(2+)</name>
        <dbReference type="ChEBI" id="CHEBI:29035"/>
        <label>2</label>
    </ligand>
</feature>
<evidence type="ECO:0000313" key="5">
    <source>
        <dbReference type="Proteomes" id="UP000037178"/>
    </source>
</evidence>
<dbReference type="FunFam" id="3.30.70.360:FF:000001">
    <property type="entry name" value="N-acetyldiaminopimelate deacetylase"/>
    <property type="match status" value="1"/>
</dbReference>
<dbReference type="PATRIC" id="fig|1675527.3.peg.1396"/>
<evidence type="ECO:0000313" key="4">
    <source>
        <dbReference type="EMBL" id="KMW56360.1"/>
    </source>
</evidence>
<dbReference type="Gene3D" id="3.30.70.360">
    <property type="match status" value="1"/>
</dbReference>
<reference evidence="4 5" key="1">
    <citation type="submission" date="2015-06" db="EMBL/GenBank/DDBJ databases">
        <title>Draft genome sequence of an Alphaproteobacteria species associated to the Mediterranean sponge Oscarella lobularis.</title>
        <authorList>
            <person name="Jourda C."/>
            <person name="Santini S."/>
            <person name="Claverie J.-M."/>
        </authorList>
    </citation>
    <scope>NUCLEOTIDE SEQUENCE [LARGE SCALE GENOMIC DNA]</scope>
    <source>
        <strain evidence="4">IGS</strain>
    </source>
</reference>
<dbReference type="EC" id="3.5.1.47" evidence="4"/>
<evidence type="ECO:0000259" key="3">
    <source>
        <dbReference type="Pfam" id="PF07687"/>
    </source>
</evidence>
<dbReference type="SUPFAM" id="SSF55031">
    <property type="entry name" value="Bacterial exopeptidase dimerisation domain"/>
    <property type="match status" value="1"/>
</dbReference>
<dbReference type="AlphaFoldDB" id="A0A0J9E0V9"/>
<keyword evidence="2" id="KW-0464">Manganese</keyword>